<protein>
    <submittedName>
        <fullName evidence="1">Uncharacterized protein</fullName>
    </submittedName>
</protein>
<accession>A0A3M7PJ85</accession>
<sequence length="96" mass="11202">MFSYLPIDMVNSNQFGHLPANVLTVINKHVNCFMIAKHLIRHTCRHISKFPHTFNRLLIIFKLLKFVDVSTTFELCQIRSLFSQNSKIVEISIKTI</sequence>
<evidence type="ECO:0000313" key="1">
    <source>
        <dbReference type="EMBL" id="RMZ99068.1"/>
    </source>
</evidence>
<organism evidence="1 2">
    <name type="scientific">Brachionus plicatilis</name>
    <name type="common">Marine rotifer</name>
    <name type="synonym">Brachionus muelleri</name>
    <dbReference type="NCBI Taxonomy" id="10195"/>
    <lineage>
        <taxon>Eukaryota</taxon>
        <taxon>Metazoa</taxon>
        <taxon>Spiralia</taxon>
        <taxon>Gnathifera</taxon>
        <taxon>Rotifera</taxon>
        <taxon>Eurotatoria</taxon>
        <taxon>Monogononta</taxon>
        <taxon>Pseudotrocha</taxon>
        <taxon>Ploima</taxon>
        <taxon>Brachionidae</taxon>
        <taxon>Brachionus</taxon>
    </lineage>
</organism>
<comment type="caution">
    <text evidence="1">The sequence shown here is derived from an EMBL/GenBank/DDBJ whole genome shotgun (WGS) entry which is preliminary data.</text>
</comment>
<dbReference type="EMBL" id="REGN01010427">
    <property type="protein sequence ID" value="RMZ99068.1"/>
    <property type="molecule type" value="Genomic_DNA"/>
</dbReference>
<evidence type="ECO:0000313" key="2">
    <source>
        <dbReference type="Proteomes" id="UP000276133"/>
    </source>
</evidence>
<keyword evidence="2" id="KW-1185">Reference proteome</keyword>
<proteinExistence type="predicted"/>
<dbReference type="Proteomes" id="UP000276133">
    <property type="component" value="Unassembled WGS sequence"/>
</dbReference>
<dbReference type="AlphaFoldDB" id="A0A3M7PJ85"/>
<name>A0A3M7PJ85_BRAPC</name>
<gene>
    <name evidence="1" type="ORF">BpHYR1_007270</name>
</gene>
<reference evidence="1 2" key="1">
    <citation type="journal article" date="2018" name="Sci. Rep.">
        <title>Genomic signatures of local adaptation to the degree of environmental predictability in rotifers.</title>
        <authorList>
            <person name="Franch-Gras L."/>
            <person name="Hahn C."/>
            <person name="Garcia-Roger E.M."/>
            <person name="Carmona M.J."/>
            <person name="Serra M."/>
            <person name="Gomez A."/>
        </authorList>
    </citation>
    <scope>NUCLEOTIDE SEQUENCE [LARGE SCALE GENOMIC DNA]</scope>
    <source>
        <strain evidence="1">HYR1</strain>
    </source>
</reference>